<proteinExistence type="predicted"/>
<reference evidence="6 7" key="1">
    <citation type="journal article" date="2021" name="Nat. Commun.">
        <title>Genetic determinants of endophytism in the Arabidopsis root mycobiome.</title>
        <authorList>
            <person name="Mesny F."/>
            <person name="Miyauchi S."/>
            <person name="Thiergart T."/>
            <person name="Pickel B."/>
            <person name="Atanasova L."/>
            <person name="Karlsson M."/>
            <person name="Huettel B."/>
            <person name="Barry K.W."/>
            <person name="Haridas S."/>
            <person name="Chen C."/>
            <person name="Bauer D."/>
            <person name="Andreopoulos W."/>
            <person name="Pangilinan J."/>
            <person name="LaButti K."/>
            <person name="Riley R."/>
            <person name="Lipzen A."/>
            <person name="Clum A."/>
            <person name="Drula E."/>
            <person name="Henrissat B."/>
            <person name="Kohler A."/>
            <person name="Grigoriev I.V."/>
            <person name="Martin F.M."/>
            <person name="Hacquard S."/>
        </authorList>
    </citation>
    <scope>NUCLEOTIDE SEQUENCE [LARGE SCALE GENOMIC DNA]</scope>
    <source>
        <strain evidence="6 7">MPI-SDFR-AT-0080</strain>
    </source>
</reference>
<feature type="transmembrane region" description="Helical" evidence="5">
    <location>
        <begin position="268"/>
        <end position="288"/>
    </location>
</feature>
<evidence type="ECO:0000256" key="3">
    <source>
        <dbReference type="ARBA" id="ARBA00022989"/>
    </source>
</evidence>
<evidence type="ECO:0000256" key="2">
    <source>
        <dbReference type="ARBA" id="ARBA00022692"/>
    </source>
</evidence>
<sequence>MQKAQGKVTHVGLAVSANLRHILHFDDLPSWMKVDPYIRHGYRRQLDSIYACFRSLFYIHNEFVNAWSHLAPAIAYTAILLRSDYKLMQEEDIGVLRSDFLIVQGYVACTATCLLFSGIYHTFNAHSDRVAQRFLKLDYLGIALNTVATCVSSTHFGLTAHPKLRSFYITCSLAFACVVFFLVLSPTADGPKAAAWRSILFISLAGSGYIPIVHSVCLEGLKGLSSFPLMYTLAMDALYLLGVFFYLTHLPESRYAGRFDIWGASHQIFHVFVALGQIVYFQGLKVLLHQ</sequence>
<name>A0ABQ8GSL2_9PEZI</name>
<keyword evidence="2 5" id="KW-0812">Transmembrane</keyword>
<feature type="transmembrane region" description="Helical" evidence="5">
    <location>
        <begin position="140"/>
        <end position="160"/>
    </location>
</feature>
<keyword evidence="3 5" id="KW-1133">Transmembrane helix</keyword>
<comment type="caution">
    <text evidence="6">The sequence shown here is derived from an EMBL/GenBank/DDBJ whole genome shotgun (WGS) entry which is preliminary data.</text>
</comment>
<dbReference type="Pfam" id="PF03006">
    <property type="entry name" value="HlyIII"/>
    <property type="match status" value="1"/>
</dbReference>
<evidence type="ECO:0000313" key="6">
    <source>
        <dbReference type="EMBL" id="KAH7063492.1"/>
    </source>
</evidence>
<dbReference type="PANTHER" id="PTHR20855:SF130">
    <property type="entry name" value="HAEMOLYSIN-III FAMILY PROTEIN"/>
    <property type="match status" value="1"/>
</dbReference>
<dbReference type="Proteomes" id="UP000774617">
    <property type="component" value="Unassembled WGS sequence"/>
</dbReference>
<feature type="transmembrane region" description="Helical" evidence="5">
    <location>
        <begin position="101"/>
        <end position="120"/>
    </location>
</feature>
<dbReference type="InterPro" id="IPR004254">
    <property type="entry name" value="AdipoR/HlyIII-related"/>
</dbReference>
<feature type="transmembrane region" description="Helical" evidence="5">
    <location>
        <begin position="63"/>
        <end position="81"/>
    </location>
</feature>
<dbReference type="EMBL" id="JAGTJR010000002">
    <property type="protein sequence ID" value="KAH7063492.1"/>
    <property type="molecule type" value="Genomic_DNA"/>
</dbReference>
<evidence type="ECO:0000313" key="7">
    <source>
        <dbReference type="Proteomes" id="UP000774617"/>
    </source>
</evidence>
<keyword evidence="4 5" id="KW-0472">Membrane</keyword>
<comment type="subcellular location">
    <subcellularLocation>
        <location evidence="1">Membrane</location>
        <topology evidence="1">Multi-pass membrane protein</topology>
    </subcellularLocation>
</comment>
<gene>
    <name evidence="6" type="ORF">B0J12DRAFT_758928</name>
</gene>
<feature type="transmembrane region" description="Helical" evidence="5">
    <location>
        <begin position="167"/>
        <end position="188"/>
    </location>
</feature>
<dbReference type="PANTHER" id="PTHR20855">
    <property type="entry name" value="ADIPOR/PROGESTIN RECEPTOR-RELATED"/>
    <property type="match status" value="1"/>
</dbReference>
<evidence type="ECO:0000256" key="5">
    <source>
        <dbReference type="SAM" id="Phobius"/>
    </source>
</evidence>
<feature type="transmembrane region" description="Helical" evidence="5">
    <location>
        <begin position="229"/>
        <end position="248"/>
    </location>
</feature>
<feature type="transmembrane region" description="Helical" evidence="5">
    <location>
        <begin position="194"/>
        <end position="217"/>
    </location>
</feature>
<protein>
    <submittedName>
        <fullName evidence="6">Hemolysin-III related-domain-containing protein</fullName>
    </submittedName>
</protein>
<evidence type="ECO:0000256" key="1">
    <source>
        <dbReference type="ARBA" id="ARBA00004141"/>
    </source>
</evidence>
<accession>A0ABQ8GSL2</accession>
<organism evidence="6 7">
    <name type="scientific">Macrophomina phaseolina</name>
    <dbReference type="NCBI Taxonomy" id="35725"/>
    <lineage>
        <taxon>Eukaryota</taxon>
        <taxon>Fungi</taxon>
        <taxon>Dikarya</taxon>
        <taxon>Ascomycota</taxon>
        <taxon>Pezizomycotina</taxon>
        <taxon>Dothideomycetes</taxon>
        <taxon>Dothideomycetes incertae sedis</taxon>
        <taxon>Botryosphaeriales</taxon>
        <taxon>Botryosphaeriaceae</taxon>
        <taxon>Macrophomina</taxon>
    </lineage>
</organism>
<keyword evidence="7" id="KW-1185">Reference proteome</keyword>
<evidence type="ECO:0000256" key="4">
    <source>
        <dbReference type="ARBA" id="ARBA00023136"/>
    </source>
</evidence>